<evidence type="ECO:0000313" key="5">
    <source>
        <dbReference type="EMBL" id="MEJ8812842.1"/>
    </source>
</evidence>
<dbReference type="InterPro" id="IPR036388">
    <property type="entry name" value="WH-like_DNA-bd_sf"/>
</dbReference>
<protein>
    <submittedName>
        <fullName evidence="5">Winged helix-turn-helix domain-containing protein</fullName>
    </submittedName>
</protein>
<gene>
    <name evidence="5" type="ORF">WKW77_17285</name>
</gene>
<dbReference type="Pfam" id="PF00392">
    <property type="entry name" value="GntR"/>
    <property type="match status" value="1"/>
</dbReference>
<name>A0ABU8VGP3_9BURK</name>
<dbReference type="PANTHER" id="PTHR43537:SF5">
    <property type="entry name" value="UXU OPERON TRANSCRIPTIONAL REGULATOR"/>
    <property type="match status" value="1"/>
</dbReference>
<dbReference type="InterPro" id="IPR036390">
    <property type="entry name" value="WH_DNA-bd_sf"/>
</dbReference>
<keyword evidence="3" id="KW-0804">Transcription</keyword>
<organism evidence="5 6">
    <name type="scientific">Variovorax ureilyticus</name>
    <dbReference type="NCBI Taxonomy" id="1836198"/>
    <lineage>
        <taxon>Bacteria</taxon>
        <taxon>Pseudomonadati</taxon>
        <taxon>Pseudomonadota</taxon>
        <taxon>Betaproteobacteria</taxon>
        <taxon>Burkholderiales</taxon>
        <taxon>Comamonadaceae</taxon>
        <taxon>Variovorax</taxon>
    </lineage>
</organism>
<dbReference type="CDD" id="cd07377">
    <property type="entry name" value="WHTH_GntR"/>
    <property type="match status" value="1"/>
</dbReference>
<dbReference type="InterPro" id="IPR000524">
    <property type="entry name" value="Tscrpt_reg_HTH_GntR"/>
</dbReference>
<dbReference type="SUPFAM" id="SSF46785">
    <property type="entry name" value="Winged helix' DNA-binding domain"/>
    <property type="match status" value="1"/>
</dbReference>
<dbReference type="SMART" id="SM00345">
    <property type="entry name" value="HTH_GNTR"/>
    <property type="match status" value="1"/>
</dbReference>
<keyword evidence="2" id="KW-0238">DNA-binding</keyword>
<keyword evidence="1" id="KW-0805">Transcription regulation</keyword>
<comment type="caution">
    <text evidence="5">The sequence shown here is derived from an EMBL/GenBank/DDBJ whole genome shotgun (WGS) entry which is preliminary data.</text>
</comment>
<evidence type="ECO:0000256" key="3">
    <source>
        <dbReference type="ARBA" id="ARBA00023163"/>
    </source>
</evidence>
<evidence type="ECO:0000256" key="1">
    <source>
        <dbReference type="ARBA" id="ARBA00023015"/>
    </source>
</evidence>
<dbReference type="PROSITE" id="PS50949">
    <property type="entry name" value="HTH_GNTR"/>
    <property type="match status" value="1"/>
</dbReference>
<dbReference type="Gene3D" id="1.10.10.10">
    <property type="entry name" value="Winged helix-like DNA-binding domain superfamily/Winged helix DNA-binding domain"/>
    <property type="match status" value="1"/>
</dbReference>
<dbReference type="PRINTS" id="PR00035">
    <property type="entry name" value="HTHGNTR"/>
</dbReference>
<evidence type="ECO:0000259" key="4">
    <source>
        <dbReference type="PROSITE" id="PS50949"/>
    </source>
</evidence>
<accession>A0ABU8VGP3</accession>
<dbReference type="Proteomes" id="UP001365846">
    <property type="component" value="Unassembled WGS sequence"/>
</dbReference>
<dbReference type="PANTHER" id="PTHR43537">
    <property type="entry name" value="TRANSCRIPTIONAL REGULATOR, GNTR FAMILY"/>
    <property type="match status" value="1"/>
</dbReference>
<evidence type="ECO:0000256" key="2">
    <source>
        <dbReference type="ARBA" id="ARBA00023125"/>
    </source>
</evidence>
<evidence type="ECO:0000313" key="6">
    <source>
        <dbReference type="Proteomes" id="UP001365846"/>
    </source>
</evidence>
<sequence length="106" mass="11653">MGSSGRCSRLKNSPRPQSFSPLVNSLADQIVAMIRREGFEVGHRLTEQRLSSELGVSRSPVRKALQFLQTAGVVRSQPNKGFQVGVTPREFGTWTLPKLEGSDEAI</sequence>
<proteinExistence type="predicted"/>
<keyword evidence="6" id="KW-1185">Reference proteome</keyword>
<dbReference type="EMBL" id="JBBKZU010000007">
    <property type="protein sequence ID" value="MEJ8812842.1"/>
    <property type="molecule type" value="Genomic_DNA"/>
</dbReference>
<reference evidence="5 6" key="1">
    <citation type="submission" date="2024-03" db="EMBL/GenBank/DDBJ databases">
        <title>Novel species of the genus Variovorax.</title>
        <authorList>
            <person name="Liu Q."/>
            <person name="Xin Y.-H."/>
        </authorList>
    </citation>
    <scope>NUCLEOTIDE SEQUENCE [LARGE SCALE GENOMIC DNA]</scope>
    <source>
        <strain evidence="5 6">KACC 18899</strain>
    </source>
</reference>
<dbReference type="RefSeq" id="WP_340358092.1">
    <property type="nucleotide sequence ID" value="NZ_JBBKZU010000007.1"/>
</dbReference>
<feature type="domain" description="HTH gntR-type" evidence="4">
    <location>
        <begin position="20"/>
        <end position="87"/>
    </location>
</feature>